<gene>
    <name evidence="9" type="ordered locus">KLTH0F10362g</name>
</gene>
<evidence type="ECO:0000256" key="5">
    <source>
        <dbReference type="ARBA" id="ARBA00023242"/>
    </source>
</evidence>
<dbReference type="SUPFAM" id="SSF54928">
    <property type="entry name" value="RNA-binding domain, RBD"/>
    <property type="match status" value="2"/>
</dbReference>
<evidence type="ECO:0000256" key="1">
    <source>
        <dbReference type="ARBA" id="ARBA00004123"/>
    </source>
</evidence>
<evidence type="ECO:0000313" key="10">
    <source>
        <dbReference type="Proteomes" id="UP000002036"/>
    </source>
</evidence>
<dbReference type="AlphaFoldDB" id="C5DL65"/>
<keyword evidence="10" id="KW-1185">Reference proteome</keyword>
<dbReference type="HOGENOM" id="CLU_068713_0_0_1"/>
<evidence type="ECO:0000256" key="2">
    <source>
        <dbReference type="ARBA" id="ARBA00022664"/>
    </source>
</evidence>
<feature type="compositionally biased region" description="Low complexity" evidence="7">
    <location>
        <begin position="8"/>
        <end position="43"/>
    </location>
</feature>
<keyword evidence="3" id="KW-0677">Repeat</keyword>
<sequence length="347" mass="37452">MSATTENAASPVEAPVEAPVDASAGAATGTAAAAPVESGSAAPRSKVDPETTIFIGNVARDCQEEDLKKVFEEDVEVEIPSVKSGRLFKQRYAFVKFPHKIDFDAVKAKYDKTVIKERGIYIRRAQTEEERDAKRKARAERPRKAAAATTGGSAEAETPASAGEAATDAADAASGVSGAGKKPARSAVPAPPKRQERPRVPLETMERSTDTLYVNNVPYFATKEELAEFFGTTPELVVLPLRRMRNVKTKQFFYSKRMNRGIAFVTFENCADIAQKVQEFQGKSLNDRELAVDVAALKPPREDQKPQDAEQPAQATEPEQSTQSTQSAEPAKPAEPVAASQQDSPAA</sequence>
<evidence type="ECO:0000256" key="7">
    <source>
        <dbReference type="SAM" id="MobiDB-lite"/>
    </source>
</evidence>
<dbReference type="InterPro" id="IPR035979">
    <property type="entry name" value="RBD_domain_sf"/>
</dbReference>
<dbReference type="STRING" id="559295.C5DL65"/>
<evidence type="ECO:0000256" key="4">
    <source>
        <dbReference type="ARBA" id="ARBA00022884"/>
    </source>
</evidence>
<dbReference type="eggNOG" id="ENOG502QTE4">
    <property type="taxonomic scope" value="Eukaryota"/>
</dbReference>
<dbReference type="InParanoid" id="C5DL65"/>
<comment type="subcellular location">
    <subcellularLocation>
        <location evidence="1">Nucleus</location>
    </subcellularLocation>
</comment>
<feature type="compositionally biased region" description="Basic and acidic residues" evidence="7">
    <location>
        <begin position="299"/>
        <end position="308"/>
    </location>
</feature>
<dbReference type="PANTHER" id="PTHR23003">
    <property type="entry name" value="RNA RECOGNITION MOTIF RRM DOMAIN CONTAINING PROTEIN"/>
    <property type="match status" value="1"/>
</dbReference>
<feature type="compositionally biased region" description="Low complexity" evidence="7">
    <location>
        <begin position="328"/>
        <end position="339"/>
    </location>
</feature>
<evidence type="ECO:0000259" key="8">
    <source>
        <dbReference type="PROSITE" id="PS50102"/>
    </source>
</evidence>
<dbReference type="GO" id="GO:0006397">
    <property type="term" value="P:mRNA processing"/>
    <property type="evidence" value="ECO:0007669"/>
    <property type="project" value="UniProtKB-KW"/>
</dbReference>
<feature type="region of interest" description="Disordered" evidence="7">
    <location>
        <begin position="127"/>
        <end position="199"/>
    </location>
</feature>
<feature type="region of interest" description="Disordered" evidence="7">
    <location>
        <begin position="296"/>
        <end position="347"/>
    </location>
</feature>
<dbReference type="GO" id="GO:0005634">
    <property type="term" value="C:nucleus"/>
    <property type="evidence" value="ECO:0007669"/>
    <property type="project" value="UniProtKB-SubCell"/>
</dbReference>
<dbReference type="RefSeq" id="XP_002554653.1">
    <property type="nucleotide sequence ID" value="XM_002554607.1"/>
</dbReference>
<dbReference type="GeneID" id="8292863"/>
<dbReference type="CDD" id="cd00590">
    <property type="entry name" value="RRM_SF"/>
    <property type="match status" value="1"/>
</dbReference>
<dbReference type="Proteomes" id="UP000002036">
    <property type="component" value="Chromosome F"/>
</dbReference>
<feature type="compositionally biased region" description="Polar residues" evidence="7">
    <location>
        <begin position="313"/>
        <end position="327"/>
    </location>
</feature>
<evidence type="ECO:0000313" key="9">
    <source>
        <dbReference type="EMBL" id="CAR24216.1"/>
    </source>
</evidence>
<dbReference type="Gene3D" id="3.30.70.330">
    <property type="match status" value="2"/>
</dbReference>
<feature type="domain" description="RRM" evidence="8">
    <location>
        <begin position="51"/>
        <end position="127"/>
    </location>
</feature>
<feature type="compositionally biased region" description="Low complexity" evidence="7">
    <location>
        <begin position="145"/>
        <end position="181"/>
    </location>
</feature>
<reference evidence="9 10" key="1">
    <citation type="journal article" date="2009" name="Genome Res.">
        <title>Comparative genomics of protoploid Saccharomycetaceae.</title>
        <authorList>
            <consortium name="The Genolevures Consortium"/>
            <person name="Souciet J.-L."/>
            <person name="Dujon B."/>
            <person name="Gaillardin C."/>
            <person name="Johnston M."/>
            <person name="Baret P.V."/>
            <person name="Cliften P."/>
            <person name="Sherman D.J."/>
            <person name="Weissenbach J."/>
            <person name="Westhof E."/>
            <person name="Wincker P."/>
            <person name="Jubin C."/>
            <person name="Poulain J."/>
            <person name="Barbe V."/>
            <person name="Segurens B."/>
            <person name="Artiguenave F."/>
            <person name="Anthouard V."/>
            <person name="Vacherie B."/>
            <person name="Val M.-E."/>
            <person name="Fulton R.S."/>
            <person name="Minx P."/>
            <person name="Wilson R."/>
            <person name="Durrens P."/>
            <person name="Jean G."/>
            <person name="Marck C."/>
            <person name="Martin T."/>
            <person name="Nikolski M."/>
            <person name="Rolland T."/>
            <person name="Seret M.-L."/>
            <person name="Casaregola S."/>
            <person name="Despons L."/>
            <person name="Fairhead C."/>
            <person name="Fischer G."/>
            <person name="Lafontaine I."/>
            <person name="Leh V."/>
            <person name="Lemaire M."/>
            <person name="de Montigny J."/>
            <person name="Neuveglise C."/>
            <person name="Thierry A."/>
            <person name="Blanc-Lenfle I."/>
            <person name="Bleykasten C."/>
            <person name="Diffels J."/>
            <person name="Fritsch E."/>
            <person name="Frangeul L."/>
            <person name="Goeffon A."/>
            <person name="Jauniaux N."/>
            <person name="Kachouri-Lafond R."/>
            <person name="Payen C."/>
            <person name="Potier S."/>
            <person name="Pribylova L."/>
            <person name="Ozanne C."/>
            <person name="Richard G.-F."/>
            <person name="Sacerdot C."/>
            <person name="Straub M.-L."/>
            <person name="Talla E."/>
        </authorList>
    </citation>
    <scope>NUCLEOTIDE SEQUENCE [LARGE SCALE GENOMIC DNA]</scope>
    <source>
        <strain evidence="10">ATCC 56472 / CBS 6340 / NRRL Y-8284</strain>
    </source>
</reference>
<dbReference type="InterPro" id="IPR012677">
    <property type="entry name" value="Nucleotide-bd_a/b_plait_sf"/>
</dbReference>
<dbReference type="OMA" id="FFSKRMN"/>
<accession>C5DL65</accession>
<keyword evidence="2" id="KW-0507">mRNA processing</keyword>
<dbReference type="SMART" id="SM00360">
    <property type="entry name" value="RRM"/>
    <property type="match status" value="2"/>
</dbReference>
<feature type="compositionally biased region" description="Basic and acidic residues" evidence="7">
    <location>
        <begin position="127"/>
        <end position="143"/>
    </location>
</feature>
<dbReference type="KEGG" id="lth:KLTH0F10362g"/>
<protein>
    <submittedName>
        <fullName evidence="9">KLTH0F10362p</fullName>
    </submittedName>
</protein>
<evidence type="ECO:0000256" key="6">
    <source>
        <dbReference type="PROSITE-ProRule" id="PRU00176"/>
    </source>
</evidence>
<evidence type="ECO:0000256" key="3">
    <source>
        <dbReference type="ARBA" id="ARBA00022737"/>
    </source>
</evidence>
<dbReference type="EMBL" id="CU928170">
    <property type="protein sequence ID" value="CAR24216.1"/>
    <property type="molecule type" value="Genomic_DNA"/>
</dbReference>
<keyword evidence="5" id="KW-0539">Nucleus</keyword>
<dbReference type="FunCoup" id="C5DL65">
    <property type="interactions" value="698"/>
</dbReference>
<proteinExistence type="predicted"/>
<dbReference type="InterPro" id="IPR000504">
    <property type="entry name" value="RRM_dom"/>
</dbReference>
<feature type="domain" description="RRM" evidence="8">
    <location>
        <begin position="210"/>
        <end position="297"/>
    </location>
</feature>
<organism evidence="9 10">
    <name type="scientific">Lachancea thermotolerans (strain ATCC 56472 / CBS 6340 / NRRL Y-8284)</name>
    <name type="common">Yeast</name>
    <name type="synonym">Kluyveromyces thermotolerans</name>
    <dbReference type="NCBI Taxonomy" id="559295"/>
    <lineage>
        <taxon>Eukaryota</taxon>
        <taxon>Fungi</taxon>
        <taxon>Dikarya</taxon>
        <taxon>Ascomycota</taxon>
        <taxon>Saccharomycotina</taxon>
        <taxon>Saccharomycetes</taxon>
        <taxon>Saccharomycetales</taxon>
        <taxon>Saccharomycetaceae</taxon>
        <taxon>Lachancea</taxon>
    </lineage>
</organism>
<dbReference type="PANTHER" id="PTHR23003:SF62">
    <property type="entry name" value="SERINE_ARGININE (SR)-TYPE SHUTTLING MRNA BINDING PROTEIN NPL3"/>
    <property type="match status" value="1"/>
</dbReference>
<dbReference type="PROSITE" id="PS50102">
    <property type="entry name" value="RRM"/>
    <property type="match status" value="2"/>
</dbReference>
<keyword evidence="4 6" id="KW-0694">RNA-binding</keyword>
<name>C5DL65_LACTC</name>
<dbReference type="InterPro" id="IPR050374">
    <property type="entry name" value="RRT5_SRSF_SR"/>
</dbReference>
<feature type="region of interest" description="Disordered" evidence="7">
    <location>
        <begin position="1"/>
        <end position="49"/>
    </location>
</feature>
<dbReference type="GO" id="GO:0003729">
    <property type="term" value="F:mRNA binding"/>
    <property type="evidence" value="ECO:0007669"/>
    <property type="project" value="TreeGrafter"/>
</dbReference>
<dbReference type="OrthoDB" id="439808at2759"/>
<dbReference type="GO" id="GO:0005737">
    <property type="term" value="C:cytoplasm"/>
    <property type="evidence" value="ECO:0007669"/>
    <property type="project" value="TreeGrafter"/>
</dbReference>
<dbReference type="Pfam" id="PF00076">
    <property type="entry name" value="RRM_1"/>
    <property type="match status" value="2"/>
</dbReference>